<reference evidence="2" key="1">
    <citation type="submission" date="2012-12" db="EMBL/GenBank/DDBJ databases">
        <title>Identification and characterization of a phenylalanine ammonia-lyase gene family in Isatis indigotica Fort.</title>
        <authorList>
            <person name="Liu Q."/>
            <person name="Chen J."/>
            <person name="Zhou X."/>
            <person name="Di P."/>
            <person name="Xiao Y."/>
            <person name="Xuan H."/>
            <person name="Zhang L."/>
            <person name="Chen W."/>
        </authorList>
    </citation>
    <scope>NUCLEOTIDE SEQUENCE</scope>
    <source>
        <tissue evidence="2">Salivary gland</tissue>
    </source>
</reference>
<dbReference type="GO" id="GO:0006508">
    <property type="term" value="P:proteolysis"/>
    <property type="evidence" value="ECO:0007669"/>
    <property type="project" value="UniProtKB-KW"/>
</dbReference>
<keyword evidence="2" id="KW-0482">Metalloprotease</keyword>
<keyword evidence="2" id="KW-0645">Protease</keyword>
<dbReference type="GO" id="GO:0008237">
    <property type="term" value="F:metallopeptidase activity"/>
    <property type="evidence" value="ECO:0007669"/>
    <property type="project" value="UniProtKB-KW"/>
</dbReference>
<dbReference type="EMBL" id="GADI01005568">
    <property type="protein sequence ID" value="JAA68240.1"/>
    <property type="molecule type" value="mRNA"/>
</dbReference>
<protein>
    <submittedName>
        <fullName evidence="2">Putative metalloprotease</fullName>
    </submittedName>
</protein>
<feature type="compositionally biased region" description="Polar residues" evidence="1">
    <location>
        <begin position="297"/>
        <end position="309"/>
    </location>
</feature>
<proteinExistence type="evidence at transcript level"/>
<accession>A0A0K8RAS7</accession>
<dbReference type="AlphaFoldDB" id="A0A0K8RAS7"/>
<organism evidence="2">
    <name type="scientific">Ixodes ricinus</name>
    <name type="common">Common tick</name>
    <name type="synonym">Acarus ricinus</name>
    <dbReference type="NCBI Taxonomy" id="34613"/>
    <lineage>
        <taxon>Eukaryota</taxon>
        <taxon>Metazoa</taxon>
        <taxon>Ecdysozoa</taxon>
        <taxon>Arthropoda</taxon>
        <taxon>Chelicerata</taxon>
        <taxon>Arachnida</taxon>
        <taxon>Acari</taxon>
        <taxon>Parasitiformes</taxon>
        <taxon>Ixodida</taxon>
        <taxon>Ixodoidea</taxon>
        <taxon>Ixodidae</taxon>
        <taxon>Ixodinae</taxon>
        <taxon>Ixodes</taxon>
    </lineage>
</organism>
<feature type="region of interest" description="Disordered" evidence="1">
    <location>
        <begin position="297"/>
        <end position="323"/>
    </location>
</feature>
<evidence type="ECO:0000313" key="2">
    <source>
        <dbReference type="EMBL" id="JAA68240.1"/>
    </source>
</evidence>
<name>A0A0K8RAS7_IXORI</name>
<sequence>MDLTVASGTYIATNKIFYVLTWLNITEEMTKKKVNENIPNPADISDSSSSESSEEDIVLSVRSSSKKKEPENVPGVTNYGSLCSVWGAGAIGRDDGRYFSGVSTAALQVATALGQMYNGSIVRRTCDEYYVESSSEFHKTQCHATATKQEEDFDCLKEAVVAVESAVKTPSEFFLRHNEWTPCKVSYIGSHKCDLRQKKEKCPYNRWREADKVGLHFKELTYPAIKIVYLGSRNLTEDEESQIIGSFESGTEITVKGGNALNKIMVIPLEMEDESFISGNKLILVLTGLNITEQKTRNGANSATSIPHSTDTDGGNDYDDYDTEPRARSALKKKIDKNVGGLSQYGTICGLSGAIVQDYGSNFSGVAAAAQQVANVLGPMYNGTIARRNCSDEDYALPTFHGEQCGSLKNLLHEKEQYDCLKDSIDGMKAETMTPHQFYKKHPDWTPCRTSYLGTQECTETRYQHKNCSISCCMETSFYCMKPTYPISAPDGEQCESNKICVGGKCIAKLQP</sequence>
<evidence type="ECO:0000256" key="1">
    <source>
        <dbReference type="SAM" id="MobiDB-lite"/>
    </source>
</evidence>
<feature type="region of interest" description="Disordered" evidence="1">
    <location>
        <begin position="36"/>
        <end position="72"/>
    </location>
</feature>
<keyword evidence="2" id="KW-0378">Hydrolase</keyword>